<dbReference type="RefSeq" id="WP_161822161.1">
    <property type="nucleotide sequence ID" value="NZ_LSRS01000003.1"/>
</dbReference>
<protein>
    <submittedName>
        <fullName evidence="10">Oxidoreductase YdhV</fullName>
        <ecNumber evidence="10">1.-.-.-</ecNumber>
    </submittedName>
</protein>
<comment type="cofactor">
    <cofactor evidence="8">
        <name>tungstopterin</name>
        <dbReference type="ChEBI" id="CHEBI:30402"/>
    </cofactor>
</comment>
<dbReference type="SUPFAM" id="SSF56228">
    <property type="entry name" value="Aldehyde ferredoxin oxidoreductase, N-terminal domain"/>
    <property type="match status" value="1"/>
</dbReference>
<comment type="similarity">
    <text evidence="2">Belongs to the AOR/FOR family.</text>
</comment>
<dbReference type="Gene3D" id="3.60.9.10">
    <property type="entry name" value="Aldehyde ferredoxin oxidoreductase, N-terminal domain"/>
    <property type="match status" value="1"/>
</dbReference>
<keyword evidence="5 10" id="KW-0560">Oxidoreductase</keyword>
<name>A0A9D2WQE9_9FIRM</name>
<dbReference type="OrthoDB" id="9763894at2"/>
<organism evidence="10 11">
    <name type="scientific">Sporotomaculum syntrophicum</name>
    <dbReference type="NCBI Taxonomy" id="182264"/>
    <lineage>
        <taxon>Bacteria</taxon>
        <taxon>Bacillati</taxon>
        <taxon>Bacillota</taxon>
        <taxon>Clostridia</taxon>
        <taxon>Eubacteriales</taxon>
        <taxon>Desulfallaceae</taxon>
        <taxon>Sporotomaculum</taxon>
    </lineage>
</organism>
<evidence type="ECO:0000256" key="1">
    <source>
        <dbReference type="ARBA" id="ARBA00001966"/>
    </source>
</evidence>
<dbReference type="EMBL" id="LSRS01000003">
    <property type="protein sequence ID" value="KAF1085727.1"/>
    <property type="molecule type" value="Genomic_DNA"/>
</dbReference>
<dbReference type="Proteomes" id="UP000798488">
    <property type="component" value="Unassembled WGS sequence"/>
</dbReference>
<keyword evidence="6" id="KW-0408">Iron</keyword>
<dbReference type="EC" id="1.-.-.-" evidence="10"/>
<evidence type="ECO:0000256" key="7">
    <source>
        <dbReference type="ARBA" id="ARBA00023014"/>
    </source>
</evidence>
<feature type="domain" description="Aldehyde ferredoxin oxidoreductase N-terminal" evidence="9">
    <location>
        <begin position="8"/>
        <end position="206"/>
    </location>
</feature>
<reference evidence="10" key="1">
    <citation type="submission" date="2016-02" db="EMBL/GenBank/DDBJ databases">
        <title>Draft Genome Sequence of Sporotomaculum syntrophicum Strain FB, a Syntrophic Benzoate Degrader.</title>
        <authorList>
            <person name="Nobu M.K."/>
            <person name="Narihiro T."/>
            <person name="Qiu Y.-L."/>
            <person name="Ohashi A."/>
            <person name="Liu W.-T."/>
            <person name="Yuji S."/>
        </authorList>
    </citation>
    <scope>NUCLEOTIDE SEQUENCE</scope>
    <source>
        <strain evidence="10">FB</strain>
    </source>
</reference>
<dbReference type="InterPro" id="IPR013985">
    <property type="entry name" value="Ald_Fedxn_OxRdtase_dom3"/>
</dbReference>
<dbReference type="PANTHER" id="PTHR30038:SF8">
    <property type="entry name" value="ALDEHYDE FERREDOXIN OXIDOREDUCTASE"/>
    <property type="match status" value="1"/>
</dbReference>
<dbReference type="Gene3D" id="1.10.569.10">
    <property type="entry name" value="Aldehyde Ferredoxin Oxidoreductase Protein, subunit A, domain 2"/>
    <property type="match status" value="1"/>
</dbReference>
<dbReference type="GO" id="GO:0016625">
    <property type="term" value="F:oxidoreductase activity, acting on the aldehyde or oxo group of donors, iron-sulfur protein as acceptor"/>
    <property type="evidence" value="ECO:0007669"/>
    <property type="project" value="InterPro"/>
</dbReference>
<evidence type="ECO:0000256" key="8">
    <source>
        <dbReference type="ARBA" id="ARBA00049934"/>
    </source>
</evidence>
<comment type="caution">
    <text evidence="10">The sequence shown here is derived from an EMBL/GenBank/DDBJ whole genome shotgun (WGS) entry which is preliminary data.</text>
</comment>
<dbReference type="AlphaFoldDB" id="A0A9D2WQE9"/>
<evidence type="ECO:0000256" key="2">
    <source>
        <dbReference type="ARBA" id="ARBA00011032"/>
    </source>
</evidence>
<evidence type="ECO:0000256" key="5">
    <source>
        <dbReference type="ARBA" id="ARBA00023002"/>
    </source>
</evidence>
<gene>
    <name evidence="10" type="primary">ydhV_3</name>
    <name evidence="10" type="ORF">SPSYN_01873</name>
</gene>
<evidence type="ECO:0000256" key="4">
    <source>
        <dbReference type="ARBA" id="ARBA00022723"/>
    </source>
</evidence>
<sequence length="579" mass="64106">MTRTSSIRILDINLTDKKFQVKEREDLAPFLGGTGLATKLYAEYVAYDKPPLAQEQPIIITCGPLSAIFPMATKAVATFRSPLTGEWGESHAGMRIAFAMRFAGFRAIIIHGRAERPVYLSIGPNRVDFKDGTPLWGMPTDETGRILRQISPGQGFRSCLRIGPAGENLVAFANVNVDTYRHFGRLGLGAVFGSKQLKAAVIYGGNSEPIPDPKQYREVYDTIYHLAVNTDIMEKYHGLGTSGNIAALSALGALPTENLQKNTFEGSQAISGEAFARDTLVRKVACTGCPVGCIHIGVRRKLFAEGHEYESTYIAYDYEPIYALGTMLGISTQEQIFDLIDYVEQSGMDVMSTGVLLAWLTEAYQKNIVTKEALGIEPAFNNVDNYMKIMDNIVSQPNELYRLLARGTNQAAQKLGGLDYALTLGNHEMAGYHTGYGNLVGLALGPRHSHLDNSGYSFDQKALRNNLSREQVVREIIAEEKWRNVLNSLCVCLFAREVYTRENICAALACVRINMTGEGLEKLGDEVFRLKNQIRLQLGYNPGNLNFANRFFETPAMGQELDREILADMINMYRSQAGI</sequence>
<dbReference type="SMART" id="SM00790">
    <property type="entry name" value="AFOR_N"/>
    <property type="match status" value="1"/>
</dbReference>
<keyword evidence="11" id="KW-1185">Reference proteome</keyword>
<dbReference type="InterPro" id="IPR036503">
    <property type="entry name" value="Ald_Fedxn_OxRdtase_N_sf"/>
</dbReference>
<keyword evidence="7" id="KW-0411">Iron-sulfur</keyword>
<proteinExistence type="inferred from homology"/>
<dbReference type="InterPro" id="IPR013984">
    <property type="entry name" value="Ald_Fedxn_OxRdtase_dom2"/>
</dbReference>
<dbReference type="InterPro" id="IPR001203">
    <property type="entry name" value="OxRdtase_Ald_Fedxn_C"/>
</dbReference>
<evidence type="ECO:0000256" key="3">
    <source>
        <dbReference type="ARBA" id="ARBA00022485"/>
    </source>
</evidence>
<comment type="cofactor">
    <cofactor evidence="1">
        <name>[4Fe-4S] cluster</name>
        <dbReference type="ChEBI" id="CHEBI:49883"/>
    </cofactor>
</comment>
<dbReference type="InterPro" id="IPR036021">
    <property type="entry name" value="Tungsten_al_ferr_oxy-like_C"/>
</dbReference>
<evidence type="ECO:0000259" key="9">
    <source>
        <dbReference type="SMART" id="SM00790"/>
    </source>
</evidence>
<accession>A0A9D2WQE9</accession>
<dbReference type="InterPro" id="IPR051919">
    <property type="entry name" value="W-dependent_AOR"/>
</dbReference>
<dbReference type="GO" id="GO:0046872">
    <property type="term" value="F:metal ion binding"/>
    <property type="evidence" value="ECO:0007669"/>
    <property type="project" value="UniProtKB-KW"/>
</dbReference>
<dbReference type="Pfam" id="PF01314">
    <property type="entry name" value="AFOR_C"/>
    <property type="match status" value="1"/>
</dbReference>
<dbReference type="Gene3D" id="1.10.599.10">
    <property type="entry name" value="Aldehyde Ferredoxin Oxidoreductase Protein, subunit A, domain 3"/>
    <property type="match status" value="1"/>
</dbReference>
<keyword evidence="4" id="KW-0479">Metal-binding</keyword>
<evidence type="ECO:0000313" key="10">
    <source>
        <dbReference type="EMBL" id="KAF1085727.1"/>
    </source>
</evidence>
<evidence type="ECO:0000313" key="11">
    <source>
        <dbReference type="Proteomes" id="UP000798488"/>
    </source>
</evidence>
<dbReference type="SUPFAM" id="SSF48310">
    <property type="entry name" value="Aldehyde ferredoxin oxidoreductase, C-terminal domains"/>
    <property type="match status" value="1"/>
</dbReference>
<dbReference type="GO" id="GO:0051539">
    <property type="term" value="F:4 iron, 4 sulfur cluster binding"/>
    <property type="evidence" value="ECO:0007669"/>
    <property type="project" value="UniProtKB-KW"/>
</dbReference>
<dbReference type="PANTHER" id="PTHR30038">
    <property type="entry name" value="ALDEHYDE FERREDOXIN OXIDOREDUCTASE"/>
    <property type="match status" value="1"/>
</dbReference>
<evidence type="ECO:0000256" key="6">
    <source>
        <dbReference type="ARBA" id="ARBA00023004"/>
    </source>
</evidence>
<dbReference type="GO" id="GO:0009055">
    <property type="term" value="F:electron transfer activity"/>
    <property type="evidence" value="ECO:0007669"/>
    <property type="project" value="InterPro"/>
</dbReference>
<keyword evidence="3" id="KW-0004">4Fe-4S</keyword>
<dbReference type="InterPro" id="IPR013983">
    <property type="entry name" value="Ald_Fedxn_OxRdtase_N"/>
</dbReference>
<dbReference type="Pfam" id="PF02730">
    <property type="entry name" value="AFOR_N"/>
    <property type="match status" value="1"/>
</dbReference>